<evidence type="ECO:0000256" key="4">
    <source>
        <dbReference type="ARBA" id="ARBA00022692"/>
    </source>
</evidence>
<feature type="compositionally biased region" description="Low complexity" evidence="8">
    <location>
        <begin position="540"/>
        <end position="550"/>
    </location>
</feature>
<dbReference type="Pfam" id="PF16911">
    <property type="entry name" value="PapA_C"/>
    <property type="match status" value="1"/>
</dbReference>
<evidence type="ECO:0000313" key="11">
    <source>
        <dbReference type="EMBL" id="KAK4214355.1"/>
    </source>
</evidence>
<dbReference type="InterPro" id="IPR036259">
    <property type="entry name" value="MFS_trans_sf"/>
</dbReference>
<dbReference type="PROSITE" id="PS50850">
    <property type="entry name" value="MFS"/>
    <property type="match status" value="1"/>
</dbReference>
<evidence type="ECO:0000256" key="8">
    <source>
        <dbReference type="SAM" id="MobiDB-lite"/>
    </source>
</evidence>
<feature type="region of interest" description="Disordered" evidence="8">
    <location>
        <begin position="530"/>
        <end position="587"/>
    </location>
</feature>
<evidence type="ECO:0000313" key="12">
    <source>
        <dbReference type="Proteomes" id="UP001301769"/>
    </source>
</evidence>
<dbReference type="InterPro" id="IPR031641">
    <property type="entry name" value="PapA_C"/>
</dbReference>
<evidence type="ECO:0000259" key="10">
    <source>
        <dbReference type="PROSITE" id="PS50850"/>
    </source>
</evidence>
<reference evidence="11" key="1">
    <citation type="journal article" date="2023" name="Mol. Phylogenet. Evol.">
        <title>Genome-scale phylogeny and comparative genomics of the fungal order Sordariales.</title>
        <authorList>
            <person name="Hensen N."/>
            <person name="Bonometti L."/>
            <person name="Westerberg I."/>
            <person name="Brannstrom I.O."/>
            <person name="Guillou S."/>
            <person name="Cros-Aarteil S."/>
            <person name="Calhoun S."/>
            <person name="Haridas S."/>
            <person name="Kuo A."/>
            <person name="Mondo S."/>
            <person name="Pangilinan J."/>
            <person name="Riley R."/>
            <person name="LaButti K."/>
            <person name="Andreopoulos B."/>
            <person name="Lipzen A."/>
            <person name="Chen C."/>
            <person name="Yan M."/>
            <person name="Daum C."/>
            <person name="Ng V."/>
            <person name="Clum A."/>
            <person name="Steindorff A."/>
            <person name="Ohm R.A."/>
            <person name="Martin F."/>
            <person name="Silar P."/>
            <person name="Natvig D.O."/>
            <person name="Lalanne C."/>
            <person name="Gautier V."/>
            <person name="Ament-Velasquez S.L."/>
            <person name="Kruys A."/>
            <person name="Hutchinson M.I."/>
            <person name="Powell A.J."/>
            <person name="Barry K."/>
            <person name="Miller A.N."/>
            <person name="Grigoriev I.V."/>
            <person name="Debuchy R."/>
            <person name="Gladieux P."/>
            <person name="Hiltunen Thoren M."/>
            <person name="Johannesson H."/>
        </authorList>
    </citation>
    <scope>NUCLEOTIDE SEQUENCE</scope>
    <source>
        <strain evidence="11">PSN293</strain>
    </source>
</reference>
<feature type="transmembrane region" description="Helical" evidence="9">
    <location>
        <begin position="870"/>
        <end position="895"/>
    </location>
</feature>
<feature type="transmembrane region" description="Helical" evidence="9">
    <location>
        <begin position="1001"/>
        <end position="1021"/>
    </location>
</feature>
<dbReference type="SUPFAM" id="SSF103473">
    <property type="entry name" value="MFS general substrate transporter"/>
    <property type="match status" value="1"/>
</dbReference>
<sequence length="1118" mass="120732">MVWTQTKPGVWTDEYDGAEKVFYGMSQAFKAIGREHGSVYMVCQINISDNDNSEPTAWKTSLAQAWRRLRFDFPSLTVFEQDGKKQYLEPTRDRLDKWADDTFSVNDAAESATQIIPMLHLQKLPRLVFILHSSELLFHCSHWRIDALGACMVMDRFFDLLDGTIAGKTIESPPWEQEHNNLSPSLEDAYGSSETTMAVHRAKAEEIRKRNFDTAYPSAGLPYHDGPTPGLSHTQAIEFTQESTASLISACKAAGISITAAVHAACAAAVFERATDRQCDSYSTVVSVNVRNLLPPSARQYVCGTYVTGITHTLSRVGGNFTSWGKQLTAGYKASSWGGAVYMDALREIYRVHGEMLADLAAAASQKGPPPSNVTVSSLGVLDGKHLRADHGCVQVEAFRLGSSIMTRQPTLYIWTFRGSLTLSVDYNEGYYGPGDISGLLASIMKRLGKELRLRLTFVLKDLNTQDLPTLGGLKTKGEAQLWSPPGVACPLYAVISTAKSERVLNSRPPVANNLELDDITISSHRLNDTYTSTERLRPSTRGSTATSTAAEEDKDIPPVPPLPTNQPEIEIPGSDTTKQEPPPGPATTQYVSGWKLVTLLGSLTLIVFLILLDQTIISTAVPVITADLNALSDIGWYAGAYQLASGALQPLTGKLYTFFRLKWVFLLFLFLFELGSLVCGAATSSPMLIAGRAIAGAGSAGLANGGWTIISAAVPIEKRPLHTGTMMGVGQIGLIVAPLIGGALTQYVTWRWCFYINLPIGAVSALCLILIDIPETLSHKDKRSLPWRELRKQLIQQLDLIGFVLFAPASTMFLLALQFGADNKYAWNSSTIIGLFCGAGVTGILFALWERRAGDVAMIPGKVIGTREVWASCGNIFSMTFVVFVANFYLPVYFQAVKGTGPTMSGVYLLPGILSQLVFIVLSGALVSKLGYYMPWTLFSGVMTSVGGGLATTFRPDTSVDKWVGYQILQGIGRGAGMQMSMIATQNALGAHLIPISMSLLIFCQNLAGAIAVVVATTIFTQSLLGDLPLLAPSVSPAAAIAAGSGADSVRRLVPEGSPELDGLLLAYSYAVDKTFYMVAAFGVASFVFGLGMGWKDVRKKSGEKEEKPAPAGDVVV</sequence>
<keyword evidence="5 9" id="KW-1133">Transmembrane helix</keyword>
<comment type="similarity">
    <text evidence="2">Belongs to the major facilitator superfamily. TCR/Tet family.</text>
</comment>
<evidence type="ECO:0000256" key="5">
    <source>
        <dbReference type="ARBA" id="ARBA00022989"/>
    </source>
</evidence>
<comment type="subcellular location">
    <subcellularLocation>
        <location evidence="1">Membrane</location>
        <topology evidence="1">Multi-pass membrane protein</topology>
    </subcellularLocation>
</comment>
<evidence type="ECO:0000256" key="3">
    <source>
        <dbReference type="ARBA" id="ARBA00022679"/>
    </source>
</evidence>
<feature type="transmembrane region" description="Helical" evidence="9">
    <location>
        <begin position="727"/>
        <end position="749"/>
    </location>
</feature>
<feature type="transmembrane region" description="Helical" evidence="9">
    <location>
        <begin position="664"/>
        <end position="684"/>
    </location>
</feature>
<evidence type="ECO:0000256" key="1">
    <source>
        <dbReference type="ARBA" id="ARBA00004141"/>
    </source>
</evidence>
<dbReference type="CDD" id="cd17502">
    <property type="entry name" value="MFS_Azr1_MDR_like"/>
    <property type="match status" value="1"/>
</dbReference>
<evidence type="ECO:0000256" key="2">
    <source>
        <dbReference type="ARBA" id="ARBA00007520"/>
    </source>
</evidence>
<dbReference type="Gene3D" id="1.20.1250.20">
    <property type="entry name" value="MFS general substrate transporter like domains"/>
    <property type="match status" value="2"/>
</dbReference>
<feature type="transmembrane region" description="Helical" evidence="9">
    <location>
        <begin position="1076"/>
        <end position="1096"/>
    </location>
</feature>
<dbReference type="Proteomes" id="UP001301769">
    <property type="component" value="Unassembled WGS sequence"/>
</dbReference>
<feature type="transmembrane region" description="Helical" evidence="9">
    <location>
        <begin position="799"/>
        <end position="820"/>
    </location>
</feature>
<dbReference type="SUPFAM" id="SSF52777">
    <property type="entry name" value="CoA-dependent acyltransferases"/>
    <property type="match status" value="1"/>
</dbReference>
<dbReference type="InterPro" id="IPR011701">
    <property type="entry name" value="MFS"/>
</dbReference>
<feature type="transmembrane region" description="Helical" evidence="9">
    <location>
        <begin position="826"/>
        <end position="850"/>
    </location>
</feature>
<dbReference type="Gene3D" id="3.30.559.10">
    <property type="entry name" value="Chloramphenicol acetyltransferase-like domain"/>
    <property type="match status" value="1"/>
</dbReference>
<feature type="transmembrane region" description="Helical" evidence="9">
    <location>
        <begin position="907"/>
        <end position="928"/>
    </location>
</feature>
<keyword evidence="7" id="KW-0012">Acyltransferase</keyword>
<feature type="transmembrane region" description="Helical" evidence="9">
    <location>
        <begin position="594"/>
        <end position="613"/>
    </location>
</feature>
<proteinExistence type="inferred from homology"/>
<feature type="transmembrane region" description="Helical" evidence="9">
    <location>
        <begin position="755"/>
        <end position="778"/>
    </location>
</feature>
<feature type="domain" description="Major facilitator superfamily (MFS) profile" evidence="10">
    <location>
        <begin position="600"/>
        <end position="1099"/>
    </location>
</feature>
<dbReference type="PANTHER" id="PTHR23501:SF193">
    <property type="entry name" value="MULTIDRUG TRANSPORTER, PUTATIVE (AFU_ORTHOLOGUE AFUA_8G00940)-RELATED"/>
    <property type="match status" value="1"/>
</dbReference>
<reference evidence="11" key="2">
    <citation type="submission" date="2023-05" db="EMBL/GenBank/DDBJ databases">
        <authorList>
            <consortium name="Lawrence Berkeley National Laboratory"/>
            <person name="Steindorff A."/>
            <person name="Hensen N."/>
            <person name="Bonometti L."/>
            <person name="Westerberg I."/>
            <person name="Brannstrom I.O."/>
            <person name="Guillou S."/>
            <person name="Cros-Aarteil S."/>
            <person name="Calhoun S."/>
            <person name="Haridas S."/>
            <person name="Kuo A."/>
            <person name="Mondo S."/>
            <person name="Pangilinan J."/>
            <person name="Riley R."/>
            <person name="Labutti K."/>
            <person name="Andreopoulos B."/>
            <person name="Lipzen A."/>
            <person name="Chen C."/>
            <person name="Yanf M."/>
            <person name="Daum C."/>
            <person name="Ng V."/>
            <person name="Clum A."/>
            <person name="Ohm R."/>
            <person name="Martin F."/>
            <person name="Silar P."/>
            <person name="Natvig D."/>
            <person name="Lalanne C."/>
            <person name="Gautier V."/>
            <person name="Ament-Velasquez S.L."/>
            <person name="Kruys A."/>
            <person name="Hutchinson M.I."/>
            <person name="Powell A.J."/>
            <person name="Barry K."/>
            <person name="Miller A.N."/>
            <person name="Grigoriev I.V."/>
            <person name="Debuchy R."/>
            <person name="Gladieux P."/>
            <person name="Thoren M.H."/>
            <person name="Johannesson H."/>
        </authorList>
    </citation>
    <scope>NUCLEOTIDE SEQUENCE</scope>
    <source>
        <strain evidence="11">PSN293</strain>
    </source>
</reference>
<evidence type="ECO:0000256" key="6">
    <source>
        <dbReference type="ARBA" id="ARBA00023136"/>
    </source>
</evidence>
<dbReference type="InterPro" id="IPR023213">
    <property type="entry name" value="CAT-like_dom_sf"/>
</dbReference>
<gene>
    <name evidence="11" type="ORF">QBC37DRAFT_399720</name>
</gene>
<dbReference type="Gene3D" id="3.30.559.30">
    <property type="entry name" value="Nonribosomal peptide synthetase, condensation domain"/>
    <property type="match status" value="2"/>
</dbReference>
<dbReference type="Pfam" id="PF07690">
    <property type="entry name" value="MFS_1"/>
    <property type="match status" value="1"/>
</dbReference>
<comment type="caution">
    <text evidence="11">The sequence shown here is derived from an EMBL/GenBank/DDBJ whole genome shotgun (WGS) entry which is preliminary data.</text>
</comment>
<dbReference type="InterPro" id="IPR020846">
    <property type="entry name" value="MFS_dom"/>
</dbReference>
<dbReference type="GO" id="GO:0005886">
    <property type="term" value="C:plasma membrane"/>
    <property type="evidence" value="ECO:0007669"/>
    <property type="project" value="TreeGrafter"/>
</dbReference>
<accession>A0AAN6YAJ3</accession>
<keyword evidence="4 9" id="KW-0812">Transmembrane</keyword>
<organism evidence="11 12">
    <name type="scientific">Rhypophila decipiens</name>
    <dbReference type="NCBI Taxonomy" id="261697"/>
    <lineage>
        <taxon>Eukaryota</taxon>
        <taxon>Fungi</taxon>
        <taxon>Dikarya</taxon>
        <taxon>Ascomycota</taxon>
        <taxon>Pezizomycotina</taxon>
        <taxon>Sordariomycetes</taxon>
        <taxon>Sordariomycetidae</taxon>
        <taxon>Sordariales</taxon>
        <taxon>Naviculisporaceae</taxon>
        <taxon>Rhypophila</taxon>
    </lineage>
</organism>
<evidence type="ECO:0000256" key="7">
    <source>
        <dbReference type="ARBA" id="ARBA00023315"/>
    </source>
</evidence>
<keyword evidence="12" id="KW-1185">Reference proteome</keyword>
<name>A0AAN6YAJ3_9PEZI</name>
<dbReference type="PANTHER" id="PTHR23501">
    <property type="entry name" value="MAJOR FACILITATOR SUPERFAMILY"/>
    <property type="match status" value="1"/>
</dbReference>
<dbReference type="AlphaFoldDB" id="A0AAN6YAJ3"/>
<dbReference type="GO" id="GO:0016746">
    <property type="term" value="F:acyltransferase activity"/>
    <property type="evidence" value="ECO:0007669"/>
    <property type="project" value="UniProtKB-KW"/>
</dbReference>
<feature type="transmembrane region" description="Helical" evidence="9">
    <location>
        <begin position="690"/>
        <end position="715"/>
    </location>
</feature>
<keyword evidence="3" id="KW-0808">Transferase</keyword>
<dbReference type="EMBL" id="MU858095">
    <property type="protein sequence ID" value="KAK4214355.1"/>
    <property type="molecule type" value="Genomic_DNA"/>
</dbReference>
<keyword evidence="6 9" id="KW-0472">Membrane</keyword>
<protein>
    <submittedName>
        <fullName evidence="11">Major facilitator superfamily domain-containing protein</fullName>
    </submittedName>
</protein>
<dbReference type="GO" id="GO:0022857">
    <property type="term" value="F:transmembrane transporter activity"/>
    <property type="evidence" value="ECO:0007669"/>
    <property type="project" value="InterPro"/>
</dbReference>
<evidence type="ECO:0000256" key="9">
    <source>
        <dbReference type="SAM" id="Phobius"/>
    </source>
</evidence>